<sequence>MDHETAREALRQAVSKVLEEDTPPLEDGMNMFEDLRMDSTTMLETLMELEETLQFDVDPEELDIEDFLTVGAYVKFLVEVKQQQA</sequence>
<keyword evidence="3" id="KW-1185">Reference proteome</keyword>
<reference evidence="2 3" key="1">
    <citation type="submission" date="2018-07" db="EMBL/GenBank/DDBJ databases">
        <title>Venubactetium sediminum gen. nov., sp. nov., isolated from a marine solar saltern.</title>
        <authorList>
            <person name="Wang S."/>
        </authorList>
    </citation>
    <scope>NUCLEOTIDE SEQUENCE [LARGE SCALE GENOMIC DNA]</scope>
    <source>
        <strain evidence="2 3">WD2A32</strain>
    </source>
</reference>
<dbReference type="Pfam" id="PF00550">
    <property type="entry name" value="PP-binding"/>
    <property type="match status" value="1"/>
</dbReference>
<protein>
    <submittedName>
        <fullName evidence="2">Acyl carrier protein</fullName>
    </submittedName>
</protein>
<comment type="caution">
    <text evidence="2">The sequence shown here is derived from an EMBL/GenBank/DDBJ whole genome shotgun (WGS) entry which is preliminary data.</text>
</comment>
<feature type="domain" description="Carrier" evidence="1">
    <location>
        <begin position="1"/>
        <end position="81"/>
    </location>
</feature>
<dbReference type="Proteomes" id="UP000253941">
    <property type="component" value="Unassembled WGS sequence"/>
</dbReference>
<dbReference type="InterPro" id="IPR036736">
    <property type="entry name" value="ACP-like_sf"/>
</dbReference>
<gene>
    <name evidence="2" type="ORF">DRB17_08840</name>
</gene>
<dbReference type="PROSITE" id="PS50075">
    <property type="entry name" value="CARRIER"/>
    <property type="match status" value="1"/>
</dbReference>
<name>A0A369TAM7_9PROT</name>
<evidence type="ECO:0000313" key="2">
    <source>
        <dbReference type="EMBL" id="RDD62381.1"/>
    </source>
</evidence>
<dbReference type="AlphaFoldDB" id="A0A369TAM7"/>
<evidence type="ECO:0000259" key="1">
    <source>
        <dbReference type="PROSITE" id="PS50075"/>
    </source>
</evidence>
<dbReference type="SUPFAM" id="SSF47336">
    <property type="entry name" value="ACP-like"/>
    <property type="match status" value="1"/>
</dbReference>
<proteinExistence type="predicted"/>
<evidence type="ECO:0000313" key="3">
    <source>
        <dbReference type="Proteomes" id="UP000253941"/>
    </source>
</evidence>
<dbReference type="Gene3D" id="1.10.1200.10">
    <property type="entry name" value="ACP-like"/>
    <property type="match status" value="1"/>
</dbReference>
<dbReference type="EMBL" id="QPMH01000006">
    <property type="protein sequence ID" value="RDD62381.1"/>
    <property type="molecule type" value="Genomic_DNA"/>
</dbReference>
<organism evidence="2 3">
    <name type="scientific">Ferruginivarius sediminum</name>
    <dbReference type="NCBI Taxonomy" id="2661937"/>
    <lineage>
        <taxon>Bacteria</taxon>
        <taxon>Pseudomonadati</taxon>
        <taxon>Pseudomonadota</taxon>
        <taxon>Alphaproteobacteria</taxon>
        <taxon>Rhodospirillales</taxon>
        <taxon>Rhodospirillaceae</taxon>
        <taxon>Ferruginivarius</taxon>
    </lineage>
</organism>
<dbReference type="InterPro" id="IPR009081">
    <property type="entry name" value="PP-bd_ACP"/>
</dbReference>
<accession>A0A369TAM7</accession>